<dbReference type="Pfam" id="PF19313">
    <property type="entry name" value="DUF5916"/>
    <property type="match status" value="1"/>
</dbReference>
<dbReference type="STRING" id="333140.AWW68_13865"/>
<feature type="domain" description="DUF5916" evidence="2">
    <location>
        <begin position="242"/>
        <end position="347"/>
    </location>
</feature>
<evidence type="ECO:0000259" key="1">
    <source>
        <dbReference type="Pfam" id="PF06452"/>
    </source>
</evidence>
<dbReference type="GO" id="GO:0030246">
    <property type="term" value="F:carbohydrate binding"/>
    <property type="evidence" value="ECO:0007669"/>
    <property type="project" value="InterPro"/>
</dbReference>
<gene>
    <name evidence="3" type="ORF">AWW68_13865</name>
</gene>
<dbReference type="RefSeq" id="WP_068222574.1">
    <property type="nucleotide sequence ID" value="NZ_CP139724.1"/>
</dbReference>
<dbReference type="OrthoDB" id="9786766at2"/>
<evidence type="ECO:0000259" key="2">
    <source>
        <dbReference type="Pfam" id="PF19313"/>
    </source>
</evidence>
<dbReference type="GO" id="GO:0016052">
    <property type="term" value="P:carbohydrate catabolic process"/>
    <property type="evidence" value="ECO:0007669"/>
    <property type="project" value="InterPro"/>
</dbReference>
<dbReference type="EMBL" id="LRPC01000028">
    <property type="protein sequence ID" value="KYG73761.1"/>
    <property type="molecule type" value="Genomic_DNA"/>
</dbReference>
<dbReference type="InterPro" id="IPR010502">
    <property type="entry name" value="Carb-bd_dom_fam9"/>
</dbReference>
<evidence type="ECO:0000313" key="3">
    <source>
        <dbReference type="EMBL" id="KYG73761.1"/>
    </source>
</evidence>
<protein>
    <submittedName>
        <fullName evidence="3">Uncharacterized protein</fullName>
    </submittedName>
</protein>
<dbReference type="GO" id="GO:0004553">
    <property type="term" value="F:hydrolase activity, hydrolyzing O-glycosyl compounds"/>
    <property type="evidence" value="ECO:0007669"/>
    <property type="project" value="InterPro"/>
</dbReference>
<organism evidence="3 4">
    <name type="scientific">Roseivirga spongicola</name>
    <dbReference type="NCBI Taxonomy" id="333140"/>
    <lineage>
        <taxon>Bacteria</taxon>
        <taxon>Pseudomonadati</taxon>
        <taxon>Bacteroidota</taxon>
        <taxon>Cytophagia</taxon>
        <taxon>Cytophagales</taxon>
        <taxon>Roseivirgaceae</taxon>
        <taxon>Roseivirga</taxon>
    </lineage>
</organism>
<dbReference type="Pfam" id="PF06452">
    <property type="entry name" value="CBM9_1"/>
    <property type="match status" value="1"/>
</dbReference>
<dbReference type="AlphaFoldDB" id="A0A150X4X8"/>
<dbReference type="SUPFAM" id="SSF49344">
    <property type="entry name" value="CBD9-like"/>
    <property type="match status" value="1"/>
</dbReference>
<dbReference type="Gene3D" id="2.60.40.1190">
    <property type="match status" value="1"/>
</dbReference>
<sequence length="734" mass="84749">MKTHFTIALFWLGFSLLFAQEQDTRKAYNYSISRTNEPINVDGIADEIAWQHAPKIDHFMNHWPADQGEAEARSEVWTLYDEEYIYVLAKLYDNGERIVQTLRRDNVDGHWNSDNFTVVLDPFNTKQSGFFFGVNAGGAQVEALLNIENGNTNFDENWDNKWFSEVRSYADHWIVEMAIPFKTLRYNSTQTEWGVNFIRGDMERNHYSTWTQFPVAFGGIDINFMGTLQWDAPPKKAEGKVVLIPYLAGSTHRNYEEETGENGYENSADIGLDAKVAVTSSLNLDLTVNPDFSNADVDQQVTNLSRFSIFFPERRNFFLENGDIFSNFGGRQIQPFFSRTIGLNKGQQVPIKYGARLTGNLTPNMRIGVMNVQTGATDEVEPNNYSVLAAHQRVFSRSVVKAIFINRAGQNGDYARNGGLEFNYVHPSGSWNNTIRYHLATNEENLSNNRYYGIDGGYRNRNIILGWAIDVVGKNYETELGFNPRLYNYNAETEETTKQGYTKFNPWFMYRFRPKSESAALNIHGPRTWHIGWLNTDGSLNERRHGIGYDFFFKNTMELRFNRVFFEANLPVPTNLIGKDAALPVGNYQYTDNSIFFISDRRKVINTELSLRHGTFYNGTKSGFTTALNFRTQPWGTFGVNYDYNKVKLAEGYGESDLHLFRLNAEISFSNKMFWTTAIQYNSQAENYNVFSRFQWRYKPMSDLFIVYTDNYGINGLNIKNRQLVFKITYWLNM</sequence>
<dbReference type="Proteomes" id="UP000075606">
    <property type="component" value="Unassembled WGS sequence"/>
</dbReference>
<dbReference type="InterPro" id="IPR045670">
    <property type="entry name" value="DUF5916"/>
</dbReference>
<dbReference type="CDD" id="cd09618">
    <property type="entry name" value="CBM9_like_2"/>
    <property type="match status" value="1"/>
</dbReference>
<keyword evidence="4" id="KW-1185">Reference proteome</keyword>
<proteinExistence type="predicted"/>
<comment type="caution">
    <text evidence="3">The sequence shown here is derived from an EMBL/GenBank/DDBJ whole genome shotgun (WGS) entry which is preliminary data.</text>
</comment>
<feature type="domain" description="Carbohydrate-binding" evidence="1">
    <location>
        <begin position="41"/>
        <end position="211"/>
    </location>
</feature>
<name>A0A150X4X8_9BACT</name>
<reference evidence="3 4" key="1">
    <citation type="submission" date="2016-01" db="EMBL/GenBank/DDBJ databases">
        <title>Genome sequencing of Roseivirga spongicola UST030701-084.</title>
        <authorList>
            <person name="Selvaratnam C."/>
            <person name="Thevarajoo S."/>
            <person name="Goh K.M."/>
            <person name="Ee R."/>
            <person name="Chan K.-G."/>
            <person name="Chong C.S."/>
        </authorList>
    </citation>
    <scope>NUCLEOTIDE SEQUENCE [LARGE SCALE GENOMIC DNA]</scope>
    <source>
        <strain evidence="3 4">UST030701-084</strain>
    </source>
</reference>
<evidence type="ECO:0000313" key="4">
    <source>
        <dbReference type="Proteomes" id="UP000075606"/>
    </source>
</evidence>
<accession>A0A150X4X8</accession>